<evidence type="ECO:0000256" key="2">
    <source>
        <dbReference type="ARBA" id="ARBA00022695"/>
    </source>
</evidence>
<dbReference type="RefSeq" id="WP_128155937.1">
    <property type="nucleotide sequence ID" value="NZ_JBHSOM010000020.1"/>
</dbReference>
<dbReference type="PANTHER" id="PTHR42866">
    <property type="entry name" value="3-DEOXY-MANNO-OCTULOSONATE CYTIDYLYLTRANSFERASE"/>
    <property type="match status" value="1"/>
</dbReference>
<dbReference type="InterPro" id="IPR003329">
    <property type="entry name" value="Cytidylyl_trans"/>
</dbReference>
<dbReference type="PANTHER" id="PTHR42866:SF2">
    <property type="entry name" value="3-DEOXY-MANNO-OCTULOSONATE CYTIDYLYLTRANSFERASE, MITOCHONDRIAL"/>
    <property type="match status" value="1"/>
</dbReference>
<dbReference type="GO" id="GO:0005829">
    <property type="term" value="C:cytosol"/>
    <property type="evidence" value="ECO:0007669"/>
    <property type="project" value="TreeGrafter"/>
</dbReference>
<reference evidence="4 5" key="1">
    <citation type="submission" date="2019-01" db="EMBL/GenBank/DDBJ databases">
        <title>Sinorhodobacter populi sp. nov. isolated from the symptomatic bark tissue of Populus euramericana canker.</title>
        <authorList>
            <person name="Xu G."/>
        </authorList>
    </citation>
    <scope>NUCLEOTIDE SEQUENCE [LARGE SCALE GENOMIC DNA]</scope>
    <source>
        <strain evidence="4 5">CGMCC 1.12963</strain>
    </source>
</reference>
<organism evidence="4 5">
    <name type="scientific">Paenirhodobacter huangdaonensis</name>
    <dbReference type="NCBI Taxonomy" id="2501515"/>
    <lineage>
        <taxon>Bacteria</taxon>
        <taxon>Pseudomonadati</taxon>
        <taxon>Pseudomonadota</taxon>
        <taxon>Alphaproteobacteria</taxon>
        <taxon>Rhodobacterales</taxon>
        <taxon>Rhodobacter group</taxon>
        <taxon>Paenirhodobacter</taxon>
    </lineage>
</organism>
<gene>
    <name evidence="4" type="ORF">EOW66_08270</name>
</gene>
<accession>A0A3S3MQM2</accession>
<dbReference type="NCBIfam" id="NF003950">
    <property type="entry name" value="PRK05450.1-3"/>
    <property type="match status" value="1"/>
</dbReference>
<dbReference type="EMBL" id="SAVA01000004">
    <property type="protein sequence ID" value="RWR52658.1"/>
    <property type="molecule type" value="Genomic_DNA"/>
</dbReference>
<dbReference type="AlphaFoldDB" id="A0A3S3MQM2"/>
<evidence type="ECO:0000313" key="5">
    <source>
        <dbReference type="Proteomes" id="UP000288071"/>
    </source>
</evidence>
<dbReference type="EC" id="2.7.7.38" evidence="4"/>
<dbReference type="Gene3D" id="3.90.550.10">
    <property type="entry name" value="Spore Coat Polysaccharide Biosynthesis Protein SpsA, Chain A"/>
    <property type="match status" value="1"/>
</dbReference>
<evidence type="ECO:0000256" key="3">
    <source>
        <dbReference type="ARBA" id="ARBA00022985"/>
    </source>
</evidence>
<dbReference type="Pfam" id="PF02348">
    <property type="entry name" value="CTP_transf_3"/>
    <property type="match status" value="1"/>
</dbReference>
<dbReference type="GO" id="GO:0009103">
    <property type="term" value="P:lipopolysaccharide biosynthetic process"/>
    <property type="evidence" value="ECO:0007669"/>
    <property type="project" value="UniProtKB-KW"/>
</dbReference>
<comment type="caution">
    <text evidence="4">The sequence shown here is derived from an EMBL/GenBank/DDBJ whole genome shotgun (WGS) entry which is preliminary data.</text>
</comment>
<dbReference type="GO" id="GO:0008690">
    <property type="term" value="F:3-deoxy-manno-octulosonate cytidylyltransferase activity"/>
    <property type="evidence" value="ECO:0007669"/>
    <property type="project" value="UniProtKB-EC"/>
</dbReference>
<reference evidence="5" key="2">
    <citation type="submission" date="2019-01" db="EMBL/GenBank/DDBJ databases">
        <title>Sinorhodobacter populi sp. nov. isolated from the symptomatic bark tissue of Populus euramericana canker.</title>
        <authorList>
            <person name="Li Y."/>
        </authorList>
    </citation>
    <scope>NUCLEOTIDE SEQUENCE [LARGE SCALE GENOMIC DNA]</scope>
    <source>
        <strain evidence="5">CGMCC 1.12963</strain>
    </source>
</reference>
<dbReference type="InterPro" id="IPR029044">
    <property type="entry name" value="Nucleotide-diphossugar_trans"/>
</dbReference>
<evidence type="ECO:0000313" key="4">
    <source>
        <dbReference type="EMBL" id="RWR52658.1"/>
    </source>
</evidence>
<evidence type="ECO:0000256" key="1">
    <source>
        <dbReference type="ARBA" id="ARBA00022679"/>
    </source>
</evidence>
<sequence>MTSADACIIIPARYASTRYPGKPLATLTGAKGTVRSLLERSVMAGRKAIEEAGGAISLYVATDDDRIADEAARIGAEVILTDAACRNGTERVAQAIDRAGIGAEIIVNLQGDAPLTPPGFVTALIAAMRDTPSCGIATPVLRCDAESVGHFIEDRRNGRVGATTVVSNRLGQALYFSKEVIPFTNGKGEVDGIVPVFHHVGLYAYRRAALAAYSGWEPGPLELLEGLEQLRFLENGYPVSTVEVFAPGAKFWELNNPSDVPLIEGYLAQMGVD</sequence>
<dbReference type="Proteomes" id="UP000288071">
    <property type="component" value="Unassembled WGS sequence"/>
</dbReference>
<keyword evidence="2 4" id="KW-0548">Nucleotidyltransferase</keyword>
<dbReference type="SUPFAM" id="SSF53448">
    <property type="entry name" value="Nucleotide-diphospho-sugar transferases"/>
    <property type="match status" value="1"/>
</dbReference>
<keyword evidence="5" id="KW-1185">Reference proteome</keyword>
<keyword evidence="1 4" id="KW-0808">Transferase</keyword>
<name>A0A3S3MQM2_9RHOB</name>
<protein>
    <submittedName>
        <fullName evidence="4">3-deoxy-manno-octulosonate cytidylyltransferase</fullName>
        <ecNumber evidence="4">2.7.7.38</ecNumber>
    </submittedName>
</protein>
<dbReference type="NCBIfam" id="NF003952">
    <property type="entry name" value="PRK05450.1-5"/>
    <property type="match status" value="1"/>
</dbReference>
<keyword evidence="3" id="KW-0448">Lipopolysaccharide biosynthesis</keyword>
<proteinExistence type="predicted"/>